<sequence>MSDIGGNEPTGYNYAAADTLKAKASNLQGKLYAQKGSRSSAVWYAMREFRGHYSEIFDRNAEVASEGRREVANALGQLASWVVELKEAAEAEDQRREDARAWAERQRQREDNLLAGAWHEVTTWFGGGDDPQPPPAEDPPNFHSDVVQVQGREIDPPAGNS</sequence>
<dbReference type="EMBL" id="DYXC01000124">
    <property type="protein sequence ID" value="HJF15294.1"/>
    <property type="molecule type" value="Genomic_DNA"/>
</dbReference>
<feature type="region of interest" description="Disordered" evidence="1">
    <location>
        <begin position="92"/>
        <end position="143"/>
    </location>
</feature>
<accession>A0A921K9P9</accession>
<proteinExistence type="predicted"/>
<gene>
    <name evidence="2" type="ORF">K8V32_10935</name>
</gene>
<protein>
    <submittedName>
        <fullName evidence="2">Uncharacterized protein</fullName>
    </submittedName>
</protein>
<feature type="compositionally biased region" description="Basic and acidic residues" evidence="1">
    <location>
        <begin position="92"/>
        <end position="112"/>
    </location>
</feature>
<reference evidence="2" key="2">
    <citation type="submission" date="2021-09" db="EMBL/GenBank/DDBJ databases">
        <authorList>
            <person name="Gilroy R."/>
        </authorList>
    </citation>
    <scope>NUCLEOTIDE SEQUENCE</scope>
    <source>
        <strain evidence="2">ChiHjej13B12-14962</strain>
    </source>
</reference>
<dbReference type="Proteomes" id="UP000703315">
    <property type="component" value="Unassembled WGS sequence"/>
</dbReference>
<dbReference type="AlphaFoldDB" id="A0A921K9P9"/>
<dbReference type="RefSeq" id="WP_303907151.1">
    <property type="nucleotide sequence ID" value="NZ_DYXC01000124.1"/>
</dbReference>
<name>A0A921K9P9_9MICC</name>
<organism evidence="2 3">
    <name type="scientific">Enteractinococcus helveticum</name>
    <dbReference type="NCBI Taxonomy" id="1837282"/>
    <lineage>
        <taxon>Bacteria</taxon>
        <taxon>Bacillati</taxon>
        <taxon>Actinomycetota</taxon>
        <taxon>Actinomycetes</taxon>
        <taxon>Micrococcales</taxon>
        <taxon>Micrococcaceae</taxon>
    </lineage>
</organism>
<reference evidence="2" key="1">
    <citation type="journal article" date="2021" name="PeerJ">
        <title>Extensive microbial diversity within the chicken gut microbiome revealed by metagenomics and culture.</title>
        <authorList>
            <person name="Gilroy R."/>
            <person name="Ravi A."/>
            <person name="Getino M."/>
            <person name="Pursley I."/>
            <person name="Horton D.L."/>
            <person name="Alikhan N.F."/>
            <person name="Baker D."/>
            <person name="Gharbi K."/>
            <person name="Hall N."/>
            <person name="Watson M."/>
            <person name="Adriaenssens E.M."/>
            <person name="Foster-Nyarko E."/>
            <person name="Jarju S."/>
            <person name="Secka A."/>
            <person name="Antonio M."/>
            <person name="Oren A."/>
            <person name="Chaudhuri R.R."/>
            <person name="La Ragione R."/>
            <person name="Hildebrand F."/>
            <person name="Pallen M.J."/>
        </authorList>
    </citation>
    <scope>NUCLEOTIDE SEQUENCE</scope>
    <source>
        <strain evidence="2">ChiHjej13B12-14962</strain>
    </source>
</reference>
<feature type="non-terminal residue" evidence="2">
    <location>
        <position position="161"/>
    </location>
</feature>
<evidence type="ECO:0000256" key="1">
    <source>
        <dbReference type="SAM" id="MobiDB-lite"/>
    </source>
</evidence>
<evidence type="ECO:0000313" key="3">
    <source>
        <dbReference type="Proteomes" id="UP000703315"/>
    </source>
</evidence>
<comment type="caution">
    <text evidence="2">The sequence shown here is derived from an EMBL/GenBank/DDBJ whole genome shotgun (WGS) entry which is preliminary data.</text>
</comment>
<evidence type="ECO:0000313" key="2">
    <source>
        <dbReference type="EMBL" id="HJF15294.1"/>
    </source>
</evidence>